<accession>A0A387G1S7</accession>
<dbReference type="KEGG" id="rjg:CCGE525_37850"/>
<evidence type="ECO:0000313" key="2">
    <source>
        <dbReference type="Proteomes" id="UP000282195"/>
    </source>
</evidence>
<proteinExistence type="predicted"/>
<reference evidence="1 2" key="1">
    <citation type="submission" date="2018-10" db="EMBL/GenBank/DDBJ databases">
        <title>Rhizobium etli, R. leguminosarum and a new Rhizobium genospecies from Phaseolus dumosus.</title>
        <authorList>
            <person name="Ramirez-Puebla S.T."/>
            <person name="Rogel-Hernandez M.A."/>
            <person name="Guerrero G."/>
            <person name="Ormeno-Orrillo E."/>
            <person name="Martinez-Romero J.C."/>
            <person name="Negrete-Yankelevich S."/>
            <person name="Martinez-Romero E."/>
        </authorList>
    </citation>
    <scope>NUCLEOTIDE SEQUENCE [LARGE SCALE GENOMIC DNA]</scope>
    <source>
        <strain evidence="1 2">CCGE525</strain>
        <plasmid evidence="2">prccge525a</plasmid>
    </source>
</reference>
<dbReference type="EMBL" id="CP032697">
    <property type="protein sequence ID" value="AYG64488.1"/>
    <property type="molecule type" value="Genomic_DNA"/>
</dbReference>
<dbReference type="Proteomes" id="UP000282195">
    <property type="component" value="Plasmid pRCCGE525a"/>
</dbReference>
<keyword evidence="1" id="KW-0614">Plasmid</keyword>
<gene>
    <name evidence="1" type="ORF">CCGE525_37850</name>
</gene>
<protein>
    <submittedName>
        <fullName evidence="1">Uncharacterized protein</fullName>
    </submittedName>
</protein>
<dbReference type="AlphaFoldDB" id="A0A387G1S7"/>
<sequence length="66" mass="7227">MGMADCQKPTGEQPKLQENYRRVALRAIAAAYAIKRPVHAPVLDDVIIGQTHAAGGFWTPTHDDDL</sequence>
<organism evidence="1 2">
    <name type="scientific">Rhizobium jaguaris</name>
    <dbReference type="NCBI Taxonomy" id="1312183"/>
    <lineage>
        <taxon>Bacteria</taxon>
        <taxon>Pseudomonadati</taxon>
        <taxon>Pseudomonadota</taxon>
        <taxon>Alphaproteobacteria</taxon>
        <taxon>Hyphomicrobiales</taxon>
        <taxon>Rhizobiaceae</taxon>
        <taxon>Rhizobium/Agrobacterium group</taxon>
        <taxon>Rhizobium</taxon>
    </lineage>
</organism>
<geneLocation type="plasmid" evidence="2">
    <name>prccge525a</name>
</geneLocation>
<keyword evidence="2" id="KW-1185">Reference proteome</keyword>
<evidence type="ECO:0000313" key="1">
    <source>
        <dbReference type="EMBL" id="AYG64488.1"/>
    </source>
</evidence>
<name>A0A387G1S7_9HYPH</name>